<dbReference type="Pfam" id="PF00990">
    <property type="entry name" value="GGDEF"/>
    <property type="match status" value="1"/>
</dbReference>
<dbReference type="EC" id="4.6.1.2" evidence="1"/>
<dbReference type="GO" id="GO:0052621">
    <property type="term" value="F:diguanylate cyclase activity"/>
    <property type="evidence" value="ECO:0007669"/>
    <property type="project" value="UniProtKB-EC"/>
</dbReference>
<reference evidence="5 6" key="1">
    <citation type="submission" date="2023-01" db="EMBL/GenBank/DDBJ databases">
        <authorList>
            <person name="Yoon J.-W."/>
        </authorList>
    </citation>
    <scope>NUCLEOTIDE SEQUENCE [LARGE SCALE GENOMIC DNA]</scope>
    <source>
        <strain evidence="5 6">KMU-50</strain>
    </source>
</reference>
<dbReference type="Pfam" id="PF07701">
    <property type="entry name" value="HNOBA"/>
    <property type="match status" value="1"/>
</dbReference>
<keyword evidence="5" id="KW-0548">Nucleotidyltransferase</keyword>
<dbReference type="InterPro" id="IPR029787">
    <property type="entry name" value="Nucleotide_cyclase"/>
</dbReference>
<evidence type="ECO:0000256" key="2">
    <source>
        <dbReference type="ARBA" id="ARBA00022741"/>
    </source>
</evidence>
<keyword evidence="3" id="KW-0141">cGMP biosynthesis</keyword>
<dbReference type="InterPro" id="IPR043128">
    <property type="entry name" value="Rev_trsase/Diguanyl_cyclase"/>
</dbReference>
<evidence type="ECO:0000256" key="1">
    <source>
        <dbReference type="ARBA" id="ARBA00012202"/>
    </source>
</evidence>
<keyword evidence="5" id="KW-0808">Transferase</keyword>
<proteinExistence type="predicted"/>
<dbReference type="RefSeq" id="WP_271053809.1">
    <property type="nucleotide sequence ID" value="NZ_JAQIIO010000003.1"/>
</dbReference>
<name>A0ABT4W0T6_9RHOB</name>
<gene>
    <name evidence="5" type="ORF">O2N63_08460</name>
</gene>
<evidence type="ECO:0000259" key="4">
    <source>
        <dbReference type="PROSITE" id="PS50887"/>
    </source>
</evidence>
<dbReference type="InterPro" id="IPR042463">
    <property type="entry name" value="HNOB_dom_associated_sf"/>
</dbReference>
<dbReference type="InterPro" id="IPR000160">
    <property type="entry name" value="GGDEF_dom"/>
</dbReference>
<evidence type="ECO:0000256" key="3">
    <source>
        <dbReference type="ARBA" id="ARBA00023293"/>
    </source>
</evidence>
<keyword evidence="6" id="KW-1185">Reference proteome</keyword>
<sequence length="332" mass="36438">MTAQSSFTISLSTLDQMMPMCMLLNSKGVITHAGPTLIKVFKSRNIVGSSIFRLIEMRRPKEVTSIEQVCKFHGAKLYMKIRDEHATSLIGAVSCIPECGGVLLNLSFGIAVVDAVRRYGLAGSDFAATDLTVEMLYLVEAKTAAMETSNQMALRFHGEKSEAEAEAMSDELTGLRNRRALDQVMQRLLSTGSDFALMHLDLDYFKAVNDTKGHAAGDHVLQVVAEILTSETRDNDTVSRVGGDEFVLVLPQIMEPDQLKGLANRLIKRLEEPIYFRSGECSISASIGVVTTATSSYVTSEQMIDDADIALYASKEAGRAQFTLYSQDLRDN</sequence>
<dbReference type="PANTHER" id="PTHR46663:SF4">
    <property type="entry name" value="DIGUANYLATE CYCLASE DGCT-RELATED"/>
    <property type="match status" value="1"/>
</dbReference>
<dbReference type="EMBL" id="JAQIIO010000003">
    <property type="protein sequence ID" value="MDA5094121.1"/>
    <property type="molecule type" value="Genomic_DNA"/>
</dbReference>
<evidence type="ECO:0000313" key="6">
    <source>
        <dbReference type="Proteomes" id="UP001528040"/>
    </source>
</evidence>
<dbReference type="Gene3D" id="3.30.70.270">
    <property type="match status" value="1"/>
</dbReference>
<dbReference type="SMART" id="SM00267">
    <property type="entry name" value="GGDEF"/>
    <property type="match status" value="1"/>
</dbReference>
<dbReference type="Gene3D" id="3.30.450.260">
    <property type="entry name" value="Haem NO binding associated domain"/>
    <property type="match status" value="1"/>
</dbReference>
<feature type="domain" description="GGDEF" evidence="4">
    <location>
        <begin position="193"/>
        <end position="327"/>
    </location>
</feature>
<dbReference type="InterPro" id="IPR011645">
    <property type="entry name" value="HNOB_dom_associated"/>
</dbReference>
<dbReference type="CDD" id="cd01949">
    <property type="entry name" value="GGDEF"/>
    <property type="match status" value="1"/>
</dbReference>
<comment type="caution">
    <text evidence="5">The sequence shown here is derived from an EMBL/GenBank/DDBJ whole genome shotgun (WGS) entry which is preliminary data.</text>
</comment>
<evidence type="ECO:0000313" key="5">
    <source>
        <dbReference type="EMBL" id="MDA5094121.1"/>
    </source>
</evidence>
<organism evidence="5 6">
    <name type="scientific">Aliiroseovarius salicola</name>
    <dbReference type="NCBI Taxonomy" id="3009082"/>
    <lineage>
        <taxon>Bacteria</taxon>
        <taxon>Pseudomonadati</taxon>
        <taxon>Pseudomonadota</taxon>
        <taxon>Alphaproteobacteria</taxon>
        <taxon>Rhodobacterales</taxon>
        <taxon>Paracoccaceae</taxon>
        <taxon>Aliiroseovarius</taxon>
    </lineage>
</organism>
<dbReference type="SUPFAM" id="SSF55073">
    <property type="entry name" value="Nucleotide cyclase"/>
    <property type="match status" value="1"/>
</dbReference>
<protein>
    <recommendedName>
        <fullName evidence="1">guanylate cyclase</fullName>
        <ecNumber evidence="1">4.6.1.2</ecNumber>
    </recommendedName>
</protein>
<dbReference type="PANTHER" id="PTHR46663">
    <property type="entry name" value="DIGUANYLATE CYCLASE DGCT-RELATED"/>
    <property type="match status" value="1"/>
</dbReference>
<dbReference type="Proteomes" id="UP001528040">
    <property type="component" value="Unassembled WGS sequence"/>
</dbReference>
<keyword evidence="2" id="KW-0547">Nucleotide-binding</keyword>
<dbReference type="InterPro" id="IPR052163">
    <property type="entry name" value="DGC-Regulatory_Protein"/>
</dbReference>
<dbReference type="PROSITE" id="PS50887">
    <property type="entry name" value="GGDEF"/>
    <property type="match status" value="1"/>
</dbReference>
<dbReference type="NCBIfam" id="TIGR00254">
    <property type="entry name" value="GGDEF"/>
    <property type="match status" value="1"/>
</dbReference>
<accession>A0ABT4W0T6</accession>